<dbReference type="Proteomes" id="UP001248819">
    <property type="component" value="Unassembled WGS sequence"/>
</dbReference>
<dbReference type="SUPFAM" id="SSF54106">
    <property type="entry name" value="LysM domain"/>
    <property type="match status" value="1"/>
</dbReference>
<name>A0ABU3CT51_9FLAO</name>
<evidence type="ECO:0000259" key="2">
    <source>
        <dbReference type="PROSITE" id="PS50914"/>
    </source>
</evidence>
<dbReference type="SMART" id="SM00257">
    <property type="entry name" value="LysM"/>
    <property type="match status" value="1"/>
</dbReference>
<reference evidence="4 5" key="1">
    <citation type="submission" date="2023-09" db="EMBL/GenBank/DDBJ databases">
        <authorList>
            <person name="Rey-Velasco X."/>
        </authorList>
    </citation>
    <scope>NUCLEOTIDE SEQUENCE [LARGE SCALE GENOMIC DNA]</scope>
    <source>
        <strain evidence="4 5">F297</strain>
    </source>
</reference>
<evidence type="ECO:0000256" key="1">
    <source>
        <dbReference type="SAM" id="MobiDB-lite"/>
    </source>
</evidence>
<dbReference type="EMBL" id="JAVRHP010000015">
    <property type="protein sequence ID" value="MDT0649408.1"/>
    <property type="molecule type" value="Genomic_DNA"/>
</dbReference>
<evidence type="ECO:0000313" key="5">
    <source>
        <dbReference type="Proteomes" id="UP001248819"/>
    </source>
</evidence>
<sequence length="173" mass="19253">MSIFSFIKEAGAKIMGIGKSKPENNPEVSERKAKEDQQENAKAAARLEENIRNLNLNIENLDITIEGDMATVSGEAEDQATREKIILVVGNTAGIGQVDDRMDVEDEEPEAIFHTVERGDTLGKIAKDHYGDANKYKIIFEANTPMLKDPDKIYPGQVLRIPQPEEKNNKETV</sequence>
<comment type="caution">
    <text evidence="4">The sequence shown here is derived from an EMBL/GenBank/DDBJ whole genome shotgun (WGS) entry which is preliminary data.</text>
</comment>
<proteinExistence type="predicted"/>
<evidence type="ECO:0000259" key="3">
    <source>
        <dbReference type="PROSITE" id="PS51782"/>
    </source>
</evidence>
<dbReference type="InterPro" id="IPR052196">
    <property type="entry name" value="Bact_Kbp"/>
</dbReference>
<protein>
    <submittedName>
        <fullName evidence="4">Peptidoglycan-binding protein LysM</fullName>
    </submittedName>
</protein>
<gene>
    <name evidence="4" type="primary">lysM</name>
    <name evidence="4" type="ORF">RM529_04590</name>
</gene>
<accession>A0ABU3CT51</accession>
<feature type="region of interest" description="Disordered" evidence="1">
    <location>
        <begin position="17"/>
        <end position="42"/>
    </location>
</feature>
<dbReference type="PROSITE" id="PS51782">
    <property type="entry name" value="LYSM"/>
    <property type="match status" value="1"/>
</dbReference>
<dbReference type="Pfam" id="PF01476">
    <property type="entry name" value="LysM"/>
    <property type="match status" value="1"/>
</dbReference>
<dbReference type="Gene3D" id="3.10.350.10">
    <property type="entry name" value="LysM domain"/>
    <property type="match status" value="1"/>
</dbReference>
<dbReference type="PROSITE" id="PS50914">
    <property type="entry name" value="BON"/>
    <property type="match status" value="1"/>
</dbReference>
<keyword evidence="5" id="KW-1185">Reference proteome</keyword>
<dbReference type="PANTHER" id="PTHR34700:SF8">
    <property type="entry name" value="POTASSIUM BINDING PROTEIN KBP"/>
    <property type="match status" value="1"/>
</dbReference>
<organism evidence="4 5">
    <name type="scientific">Autumnicola edwardsiae</name>
    <dbReference type="NCBI Taxonomy" id="3075594"/>
    <lineage>
        <taxon>Bacteria</taxon>
        <taxon>Pseudomonadati</taxon>
        <taxon>Bacteroidota</taxon>
        <taxon>Flavobacteriia</taxon>
        <taxon>Flavobacteriales</taxon>
        <taxon>Flavobacteriaceae</taxon>
        <taxon>Autumnicola</taxon>
    </lineage>
</organism>
<feature type="domain" description="LysM" evidence="3">
    <location>
        <begin position="112"/>
        <end position="161"/>
    </location>
</feature>
<dbReference type="CDD" id="cd00118">
    <property type="entry name" value="LysM"/>
    <property type="match status" value="1"/>
</dbReference>
<feature type="compositionally biased region" description="Basic and acidic residues" evidence="1">
    <location>
        <begin position="20"/>
        <end position="42"/>
    </location>
</feature>
<dbReference type="InterPro" id="IPR018392">
    <property type="entry name" value="LysM"/>
</dbReference>
<dbReference type="InterPro" id="IPR007055">
    <property type="entry name" value="BON_dom"/>
</dbReference>
<dbReference type="NCBIfam" id="NF008399">
    <property type="entry name" value="PRK11198.1"/>
    <property type="match status" value="1"/>
</dbReference>
<dbReference type="RefSeq" id="WP_311483571.1">
    <property type="nucleotide sequence ID" value="NZ_JAVRHP010000015.1"/>
</dbReference>
<feature type="domain" description="BON" evidence="2">
    <location>
        <begin position="35"/>
        <end position="106"/>
    </location>
</feature>
<evidence type="ECO:0000313" key="4">
    <source>
        <dbReference type="EMBL" id="MDT0649408.1"/>
    </source>
</evidence>
<dbReference type="PANTHER" id="PTHR34700">
    <property type="entry name" value="POTASSIUM BINDING PROTEIN KBP"/>
    <property type="match status" value="1"/>
</dbReference>
<dbReference type="InterPro" id="IPR036779">
    <property type="entry name" value="LysM_dom_sf"/>
</dbReference>
<dbReference type="Pfam" id="PF04972">
    <property type="entry name" value="BON"/>
    <property type="match status" value="1"/>
</dbReference>